<feature type="region of interest" description="Disordered" evidence="1">
    <location>
        <begin position="244"/>
        <end position="263"/>
    </location>
</feature>
<protein>
    <submittedName>
        <fullName evidence="2">Uncharacterized protein</fullName>
    </submittedName>
</protein>
<organism evidence="2 3">
    <name type="scientific">Capsaspora owczarzaki (strain ATCC 30864)</name>
    <dbReference type="NCBI Taxonomy" id="595528"/>
    <lineage>
        <taxon>Eukaryota</taxon>
        <taxon>Filasterea</taxon>
        <taxon>Capsaspora</taxon>
    </lineage>
</organism>
<dbReference type="InParanoid" id="A0A0D2X154"/>
<evidence type="ECO:0000256" key="1">
    <source>
        <dbReference type="SAM" id="MobiDB-lite"/>
    </source>
</evidence>
<sequence length="284" mass="31794">MLPVAQIGRKQLEVVSEEGRTKSNDMADSDIQLSDQGQAQQVELQAAAQGERGDACEHGVALEIGGAFRALPGRNAVVPNQSEERTCHIGGNLSVRHEGERLRDERLHIPNSVLRILLRHDGMELFECCLLFERLVGLVRTGDCCRELLQVEIQERHKVGQGHIERRANRRGTGEVGVAFRTQIKGQRRRCKNGRQHRLEVGHDELARLNIVAVQKNRVLRYRTCCQQAWNGLARMVKRNIGTKHGEGVGKRNARPETQQGLQQSVGQLAAKQMAQSHRLALLT</sequence>
<evidence type="ECO:0000313" key="3">
    <source>
        <dbReference type="Proteomes" id="UP000008743"/>
    </source>
</evidence>
<dbReference type="Proteomes" id="UP000008743">
    <property type="component" value="Unassembled WGS sequence"/>
</dbReference>
<keyword evidence="3" id="KW-1185">Reference proteome</keyword>
<evidence type="ECO:0000313" key="2">
    <source>
        <dbReference type="EMBL" id="KJE90214.1"/>
    </source>
</evidence>
<gene>
    <name evidence="2" type="ORF">CAOG_009438</name>
</gene>
<proteinExistence type="predicted"/>
<accession>A0A0D2X154</accession>
<dbReference type="EMBL" id="KE346361">
    <property type="protein sequence ID" value="KJE90214.1"/>
    <property type="molecule type" value="Genomic_DNA"/>
</dbReference>
<name>A0A0D2X154_CAPO3</name>
<dbReference type="AlphaFoldDB" id="A0A0D2X154"/>
<reference evidence="3" key="1">
    <citation type="submission" date="2011-02" db="EMBL/GenBank/DDBJ databases">
        <title>The Genome Sequence of Capsaspora owczarzaki ATCC 30864.</title>
        <authorList>
            <person name="Russ C."/>
            <person name="Cuomo C."/>
            <person name="Burger G."/>
            <person name="Gray M.W."/>
            <person name="Holland P.W.H."/>
            <person name="King N."/>
            <person name="Lang F.B.F."/>
            <person name="Roger A.J."/>
            <person name="Ruiz-Trillo I."/>
            <person name="Young S.K."/>
            <person name="Zeng Q."/>
            <person name="Gargeya S."/>
            <person name="Alvarado L."/>
            <person name="Berlin A."/>
            <person name="Chapman S.B."/>
            <person name="Chen Z."/>
            <person name="Freedman E."/>
            <person name="Gellesch M."/>
            <person name="Goldberg J."/>
            <person name="Griggs A."/>
            <person name="Gujja S."/>
            <person name="Heilman E."/>
            <person name="Heiman D."/>
            <person name="Howarth C."/>
            <person name="Mehta T."/>
            <person name="Neiman D."/>
            <person name="Pearson M."/>
            <person name="Roberts A."/>
            <person name="Saif S."/>
            <person name="Shea T."/>
            <person name="Shenoy N."/>
            <person name="Sisk P."/>
            <person name="Stolte C."/>
            <person name="Sykes S."/>
            <person name="White J."/>
            <person name="Yandava C."/>
            <person name="Haas B."/>
            <person name="Nusbaum C."/>
            <person name="Birren B."/>
        </authorList>
    </citation>
    <scope>NUCLEOTIDE SEQUENCE</scope>
    <source>
        <strain evidence="3">ATCC 30864</strain>
    </source>
</reference>